<proteinExistence type="predicted"/>
<organism evidence="2 3">
    <name type="scientific">Thermotoga maritima (strain ATCC 43589 / DSM 3109 / JCM 10099 / NBRC 100826 / MSB8)</name>
    <dbReference type="NCBI Taxonomy" id="243274"/>
    <lineage>
        <taxon>Bacteria</taxon>
        <taxon>Thermotogati</taxon>
        <taxon>Thermotogota</taxon>
        <taxon>Thermotogae</taxon>
        <taxon>Thermotogales</taxon>
        <taxon>Thermotogaceae</taxon>
        <taxon>Thermotoga</taxon>
    </lineage>
</organism>
<dbReference type="OrthoDB" id="37653at2"/>
<accession>Q9WZ32</accession>
<dbReference type="EnsemblBacteria" id="AAD35647">
    <property type="protein sequence ID" value="AAD35647"/>
    <property type="gene ID" value="TM_0562"/>
</dbReference>
<keyword evidence="3" id="KW-1185">Reference proteome</keyword>
<evidence type="ECO:0008006" key="4">
    <source>
        <dbReference type="Google" id="ProtNLM"/>
    </source>
</evidence>
<feature type="transmembrane region" description="Helical" evidence="1">
    <location>
        <begin position="44"/>
        <end position="61"/>
    </location>
</feature>
<dbReference type="EMBL" id="AE000512">
    <property type="protein sequence ID" value="AAD35647.1"/>
    <property type="molecule type" value="Genomic_DNA"/>
</dbReference>
<keyword evidence="1" id="KW-0812">Transmembrane</keyword>
<feature type="transmembrane region" description="Helical" evidence="1">
    <location>
        <begin position="150"/>
        <end position="169"/>
    </location>
</feature>
<dbReference type="PATRIC" id="fig|243274.17.peg.561"/>
<keyword evidence="1" id="KW-0472">Membrane</keyword>
<dbReference type="Proteomes" id="UP000008183">
    <property type="component" value="Chromosome"/>
</dbReference>
<dbReference type="KEGG" id="tmm:Tmari_0559"/>
<protein>
    <recommendedName>
        <fullName evidence="4">DedA family protein</fullName>
    </recommendedName>
</protein>
<dbReference type="PIR" id="A72361">
    <property type="entry name" value="A72361"/>
</dbReference>
<sequence>MKRLKYLLLFFATFLFDNSGTPIPILTATALISVGKLKIFPSFFTIYMGLLSWDTVTFFAGKKLKSVPFNLRWKFVQKILVEFLNVYIFSEKILLPLCKFVPWVGKFTPFLAGYTGRNFPTLLIIWLGDLLYESTFFFSSLIAGRVFLKFSKILGIVLFAVVILVYLLWKRRISKDIVRHRE</sequence>
<dbReference type="PaxDb" id="243274-THEMA_01865"/>
<evidence type="ECO:0000313" key="3">
    <source>
        <dbReference type="Proteomes" id="UP000008183"/>
    </source>
</evidence>
<gene>
    <name evidence="2" type="ordered locus">TM_0562</name>
</gene>
<evidence type="ECO:0000256" key="1">
    <source>
        <dbReference type="SAM" id="Phobius"/>
    </source>
</evidence>
<keyword evidence="1" id="KW-1133">Transmembrane helix</keyword>
<dbReference type="KEGG" id="tma:TM0562"/>
<dbReference type="AlphaFoldDB" id="Q9WZ32"/>
<name>Q9WZ32_THEMA</name>
<reference evidence="2 3" key="1">
    <citation type="journal article" date="1999" name="Nature">
        <title>Evidence for lateral gene transfer between Archaea and Bacteria from genome sequence of Thermotoga maritima.</title>
        <authorList>
            <person name="Nelson K.E."/>
            <person name="Clayton R.A."/>
            <person name="Gill S.R."/>
            <person name="Gwinn M.L."/>
            <person name="Dodson R.J."/>
            <person name="Haft D.H."/>
            <person name="Hickey E.K."/>
            <person name="Peterson J.D."/>
            <person name="Nelson W.C."/>
            <person name="Ketchum K.A."/>
            <person name="McDonald L."/>
            <person name="Utterback T.R."/>
            <person name="Malek J.A."/>
            <person name="Linher K.D."/>
            <person name="Garrett M.M."/>
            <person name="Stewart A.M."/>
            <person name="Cotton M.D."/>
            <person name="Pratt M.S."/>
            <person name="Phillips C.A."/>
            <person name="Richardson D."/>
            <person name="Heidelberg J."/>
            <person name="Sutton G.G."/>
            <person name="Fleischmann R.D."/>
            <person name="White O."/>
            <person name="Salzberg S.L."/>
            <person name="Smith H.O."/>
            <person name="Venter J.C."/>
            <person name="Fraser C.M."/>
        </authorList>
    </citation>
    <scope>NUCLEOTIDE SEQUENCE [LARGE SCALE GENOMIC DNA]</scope>
    <source>
        <strain evidence="3">ATCC 43589 / DSM 3109 / JCM 10099 / NBRC 100826 / MSB8</strain>
    </source>
</reference>
<dbReference type="InParanoid" id="Q9WZ32"/>
<evidence type="ECO:0000313" key="2">
    <source>
        <dbReference type="EMBL" id="AAD35647.1"/>
    </source>
</evidence>